<dbReference type="RefSeq" id="WP_010197414.1">
    <property type="nucleotide sequence ID" value="NZ_CP085249.1"/>
</dbReference>
<dbReference type="OrthoDB" id="2678531at2"/>
<dbReference type="AlphaFoldDB" id="A0A5D4T579"/>
<dbReference type="Proteomes" id="UP000324517">
    <property type="component" value="Unassembled WGS sequence"/>
</dbReference>
<gene>
    <name evidence="2" type="ORF">FZC75_15655</name>
</gene>
<dbReference type="InterPro" id="IPR000182">
    <property type="entry name" value="GNAT_dom"/>
</dbReference>
<protein>
    <recommendedName>
        <fullName evidence="1">N-acetyltransferase domain-containing protein</fullName>
    </recommendedName>
</protein>
<proteinExistence type="predicted"/>
<evidence type="ECO:0000259" key="1">
    <source>
        <dbReference type="PROSITE" id="PS51186"/>
    </source>
</evidence>
<dbReference type="SUPFAM" id="SSF55729">
    <property type="entry name" value="Acyl-CoA N-acyltransferases (Nat)"/>
    <property type="match status" value="1"/>
</dbReference>
<dbReference type="EMBL" id="VTET01000008">
    <property type="protein sequence ID" value="TYS70071.1"/>
    <property type="molecule type" value="Genomic_DNA"/>
</dbReference>
<dbReference type="PROSITE" id="PS51186">
    <property type="entry name" value="GNAT"/>
    <property type="match status" value="1"/>
</dbReference>
<evidence type="ECO:0000313" key="2">
    <source>
        <dbReference type="EMBL" id="TYS70071.1"/>
    </source>
</evidence>
<organism evidence="2 3">
    <name type="scientific">Sutcliffiella horikoshii</name>
    <dbReference type="NCBI Taxonomy" id="79883"/>
    <lineage>
        <taxon>Bacteria</taxon>
        <taxon>Bacillati</taxon>
        <taxon>Bacillota</taxon>
        <taxon>Bacilli</taxon>
        <taxon>Bacillales</taxon>
        <taxon>Bacillaceae</taxon>
        <taxon>Sutcliffiella</taxon>
    </lineage>
</organism>
<dbReference type="GO" id="GO:0016747">
    <property type="term" value="F:acyltransferase activity, transferring groups other than amino-acyl groups"/>
    <property type="evidence" value="ECO:0007669"/>
    <property type="project" value="InterPro"/>
</dbReference>
<sequence>MKVLRSATQDDLWALQVFLRRANISIVDLEDKIEDFIILEEENEGICGTIGIEEYGNAGLLRSLVIGPSVKQFQLLQMFEHTQQHARKKGLEQLYLVTNKNNFIQFFELLNFYPQPIHTAPQTMLASDFFQEITQQEGCTLMVCELRGQTP</sequence>
<feature type="domain" description="N-acetyltransferase" evidence="1">
    <location>
        <begin position="2"/>
        <end position="147"/>
    </location>
</feature>
<comment type="caution">
    <text evidence="2">The sequence shown here is derived from an EMBL/GenBank/DDBJ whole genome shotgun (WGS) entry which is preliminary data.</text>
</comment>
<dbReference type="InterPro" id="IPR016181">
    <property type="entry name" value="Acyl_CoA_acyltransferase"/>
</dbReference>
<dbReference type="Gene3D" id="3.40.630.30">
    <property type="match status" value="1"/>
</dbReference>
<evidence type="ECO:0000313" key="3">
    <source>
        <dbReference type="Proteomes" id="UP000324517"/>
    </source>
</evidence>
<reference evidence="2 3" key="1">
    <citation type="submission" date="2019-08" db="EMBL/GenBank/DDBJ databases">
        <title>Bacillus genomes from the desert of Cuatro Cienegas, Coahuila.</title>
        <authorList>
            <person name="Olmedo-Alvarez G."/>
        </authorList>
    </citation>
    <scope>NUCLEOTIDE SEQUENCE [LARGE SCALE GENOMIC DNA]</scope>
    <source>
        <strain evidence="2 3">CH98b_3T</strain>
    </source>
</reference>
<name>A0A5D4T579_9BACI</name>
<accession>A0A5D4T579</accession>